<evidence type="ECO:0000313" key="7">
    <source>
        <dbReference type="EMBL" id="MBT2135735.1"/>
    </source>
</evidence>
<dbReference type="PANTHER" id="PTHR30097">
    <property type="entry name" value="CATION EFFLUX SYSTEM PROTEIN CUSB"/>
    <property type="match status" value="1"/>
</dbReference>
<comment type="caution">
    <text evidence="7">The sequence shown here is derived from an EMBL/GenBank/DDBJ whole genome shotgun (WGS) entry which is preliminary data.</text>
</comment>
<dbReference type="Pfam" id="PF25893">
    <property type="entry name" value="HH_CzcB"/>
    <property type="match status" value="1"/>
</dbReference>
<dbReference type="NCBIfam" id="TIGR01730">
    <property type="entry name" value="RND_mfp"/>
    <property type="match status" value="1"/>
</dbReference>
<dbReference type="PANTHER" id="PTHR30097:SF4">
    <property type="entry name" value="SLR6042 PROTEIN"/>
    <property type="match status" value="1"/>
</dbReference>
<feature type="domain" description="CzcB-like alpha-helical hairpin" evidence="4">
    <location>
        <begin position="134"/>
        <end position="190"/>
    </location>
</feature>
<name>A0ABS5W948_9SPHN</name>
<keyword evidence="2" id="KW-0813">Transport</keyword>
<dbReference type="InterPro" id="IPR006143">
    <property type="entry name" value="RND_pump_MFP"/>
</dbReference>
<dbReference type="Proteomes" id="UP000811255">
    <property type="component" value="Unassembled WGS sequence"/>
</dbReference>
<dbReference type="InterPro" id="IPR058648">
    <property type="entry name" value="HH_CzcB-like"/>
</dbReference>
<dbReference type="InterPro" id="IPR058647">
    <property type="entry name" value="BSH_CzcB-like"/>
</dbReference>
<dbReference type="Gene3D" id="1.10.287.470">
    <property type="entry name" value="Helix hairpin bin"/>
    <property type="match status" value="1"/>
</dbReference>
<dbReference type="RefSeq" id="WP_214537411.1">
    <property type="nucleotide sequence ID" value="NZ_JAHFVK010000002.1"/>
</dbReference>
<dbReference type="EMBL" id="JAHFVK010000002">
    <property type="protein sequence ID" value="MBT2135735.1"/>
    <property type="molecule type" value="Genomic_DNA"/>
</dbReference>
<keyword evidence="8" id="KW-1185">Reference proteome</keyword>
<protein>
    <submittedName>
        <fullName evidence="7">Efflux RND transporter periplasmic adaptor subunit</fullName>
    </submittedName>
</protein>
<evidence type="ECO:0000256" key="1">
    <source>
        <dbReference type="ARBA" id="ARBA00009477"/>
    </source>
</evidence>
<feature type="domain" description="CzcB-like C-terminal circularly permuted SH3-like" evidence="6">
    <location>
        <begin position="318"/>
        <end position="378"/>
    </location>
</feature>
<organism evidence="7 8">
    <name type="scientific">Croceibacterium selenioxidans</name>
    <dbReference type="NCBI Taxonomy" id="2838833"/>
    <lineage>
        <taxon>Bacteria</taxon>
        <taxon>Pseudomonadati</taxon>
        <taxon>Pseudomonadota</taxon>
        <taxon>Alphaproteobacteria</taxon>
        <taxon>Sphingomonadales</taxon>
        <taxon>Erythrobacteraceae</taxon>
        <taxon>Croceibacterium</taxon>
    </lineage>
</organism>
<evidence type="ECO:0000256" key="3">
    <source>
        <dbReference type="SAM" id="Coils"/>
    </source>
</evidence>
<feature type="domain" description="CzcB-like barrel-sandwich hybrid" evidence="5">
    <location>
        <begin position="96"/>
        <end position="234"/>
    </location>
</feature>
<dbReference type="SUPFAM" id="SSF111369">
    <property type="entry name" value="HlyD-like secretion proteins"/>
    <property type="match status" value="1"/>
</dbReference>
<gene>
    <name evidence="7" type="ORF">KK137_15460</name>
</gene>
<keyword evidence="3" id="KW-0175">Coiled coil</keyword>
<evidence type="ECO:0000256" key="2">
    <source>
        <dbReference type="ARBA" id="ARBA00022448"/>
    </source>
</evidence>
<dbReference type="Pfam" id="PF25975">
    <property type="entry name" value="CzcB_C"/>
    <property type="match status" value="1"/>
</dbReference>
<dbReference type="Gene3D" id="2.40.30.170">
    <property type="match status" value="1"/>
</dbReference>
<evidence type="ECO:0000313" key="8">
    <source>
        <dbReference type="Proteomes" id="UP000811255"/>
    </source>
</evidence>
<accession>A0ABS5W948</accession>
<dbReference type="Gene3D" id="2.40.420.20">
    <property type="match status" value="1"/>
</dbReference>
<evidence type="ECO:0000259" key="6">
    <source>
        <dbReference type="Pfam" id="PF25975"/>
    </source>
</evidence>
<comment type="similarity">
    <text evidence="1">Belongs to the membrane fusion protein (MFP) (TC 8.A.1) family.</text>
</comment>
<dbReference type="Gene3D" id="2.40.50.100">
    <property type="match status" value="1"/>
</dbReference>
<sequence length="388" mass="40260">MELQLNRLQLIAVGAAGALALTAGGYFLGRTLSSAPQVEAADNHEEEEGHGPEGFIAMTADRARTAGIAVEQVKAGGLASEILAQGIVAPTPAGEAVLTARADGAIVRINRRLGEFVRAGDSVAIMESRDAAALSSERSSAEAQLALARSAYEREQRLYEARVTARQDLEGARAALSQAEAEARRARSAASAAKLSGDGRTLSVVSLISGRITRADAKLGAFVPAGTELFRVADPSRIQINASVLATDARRIQPGDRAVIELPDGEGRGAVVRSITPGLDPESKTATVVLEPEGSGGLSQGQGLRARILPVTADTSRIALPEEAVQSFEGRDVVFVRTPNGFQAANVAAGQRGGGRIEIIEGLRPGTVVATRGAFLLKAELGKGEAEH</sequence>
<dbReference type="Pfam" id="PF25973">
    <property type="entry name" value="BSH_CzcB"/>
    <property type="match status" value="1"/>
</dbReference>
<evidence type="ECO:0000259" key="5">
    <source>
        <dbReference type="Pfam" id="PF25973"/>
    </source>
</evidence>
<evidence type="ECO:0000259" key="4">
    <source>
        <dbReference type="Pfam" id="PF25893"/>
    </source>
</evidence>
<dbReference type="InterPro" id="IPR051909">
    <property type="entry name" value="MFP_Cation_Efflux"/>
</dbReference>
<proteinExistence type="inferred from homology"/>
<dbReference type="InterPro" id="IPR058649">
    <property type="entry name" value="CzcB_C"/>
</dbReference>
<reference evidence="7 8" key="1">
    <citation type="submission" date="2021-05" db="EMBL/GenBank/DDBJ databases">
        <title>Croceibacterium sp. LX-88 genome sequence.</title>
        <authorList>
            <person name="Luo X."/>
        </authorList>
    </citation>
    <scope>NUCLEOTIDE SEQUENCE [LARGE SCALE GENOMIC DNA]</scope>
    <source>
        <strain evidence="7 8">LX-88</strain>
    </source>
</reference>
<feature type="coiled-coil region" evidence="3">
    <location>
        <begin position="162"/>
        <end position="196"/>
    </location>
</feature>